<feature type="region of interest" description="Disordered" evidence="2">
    <location>
        <begin position="254"/>
        <end position="278"/>
    </location>
</feature>
<name>A0AAN7J9P3_9MYRT</name>
<evidence type="ECO:0000313" key="6">
    <source>
        <dbReference type="Proteomes" id="UP001345219"/>
    </source>
</evidence>
<dbReference type="Proteomes" id="UP001345219">
    <property type="component" value="Chromosome 1"/>
</dbReference>
<feature type="compositionally biased region" description="Basic and acidic residues" evidence="2">
    <location>
        <begin position="79"/>
        <end position="93"/>
    </location>
</feature>
<evidence type="ECO:0000256" key="1">
    <source>
        <dbReference type="SAM" id="Coils"/>
    </source>
</evidence>
<feature type="compositionally biased region" description="Low complexity" evidence="2">
    <location>
        <begin position="94"/>
        <end position="105"/>
    </location>
</feature>
<evidence type="ECO:0000259" key="3">
    <source>
        <dbReference type="Pfam" id="PF04782"/>
    </source>
</evidence>
<comment type="caution">
    <text evidence="5">The sequence shown here is derived from an EMBL/GenBank/DDBJ whole genome shotgun (WGS) entry which is preliminary data.</text>
</comment>
<organism evidence="5 6">
    <name type="scientific">Trapa incisa</name>
    <dbReference type="NCBI Taxonomy" id="236973"/>
    <lineage>
        <taxon>Eukaryota</taxon>
        <taxon>Viridiplantae</taxon>
        <taxon>Streptophyta</taxon>
        <taxon>Embryophyta</taxon>
        <taxon>Tracheophyta</taxon>
        <taxon>Spermatophyta</taxon>
        <taxon>Magnoliopsida</taxon>
        <taxon>eudicotyledons</taxon>
        <taxon>Gunneridae</taxon>
        <taxon>Pentapetalae</taxon>
        <taxon>rosids</taxon>
        <taxon>malvids</taxon>
        <taxon>Myrtales</taxon>
        <taxon>Lythraceae</taxon>
        <taxon>Trapa</taxon>
    </lineage>
</organism>
<feature type="region of interest" description="Disordered" evidence="2">
    <location>
        <begin position="307"/>
        <end position="403"/>
    </location>
</feature>
<accession>A0AAN7J9P3</accession>
<dbReference type="EMBL" id="JAXIOK010000023">
    <property type="protein sequence ID" value="KAK4742236.1"/>
    <property type="molecule type" value="Genomic_DNA"/>
</dbReference>
<dbReference type="Pfam" id="PF04782">
    <property type="entry name" value="DUF632"/>
    <property type="match status" value="1"/>
</dbReference>
<feature type="compositionally biased region" description="Low complexity" evidence="2">
    <location>
        <begin position="117"/>
        <end position="133"/>
    </location>
</feature>
<dbReference type="Pfam" id="PF04783">
    <property type="entry name" value="DUF630"/>
    <property type="match status" value="1"/>
</dbReference>
<reference evidence="5 6" key="1">
    <citation type="journal article" date="2023" name="Hortic Res">
        <title>Pangenome of water caltrop reveals structural variations and asymmetric subgenome divergence after allopolyploidization.</title>
        <authorList>
            <person name="Zhang X."/>
            <person name="Chen Y."/>
            <person name="Wang L."/>
            <person name="Yuan Y."/>
            <person name="Fang M."/>
            <person name="Shi L."/>
            <person name="Lu R."/>
            <person name="Comes H.P."/>
            <person name="Ma Y."/>
            <person name="Chen Y."/>
            <person name="Huang G."/>
            <person name="Zhou Y."/>
            <person name="Zheng Z."/>
            <person name="Qiu Y."/>
        </authorList>
    </citation>
    <scope>NUCLEOTIDE SEQUENCE [LARGE SCALE GENOMIC DNA]</scope>
    <source>
        <tissue evidence="5">Roots</tissue>
    </source>
</reference>
<feature type="compositionally biased region" description="Pro residues" evidence="2">
    <location>
        <begin position="269"/>
        <end position="278"/>
    </location>
</feature>
<dbReference type="AlphaFoldDB" id="A0AAN7J9P3"/>
<feature type="coiled-coil region" evidence="1">
    <location>
        <begin position="834"/>
        <end position="861"/>
    </location>
</feature>
<feature type="region of interest" description="Disordered" evidence="2">
    <location>
        <begin position="66"/>
        <end position="155"/>
    </location>
</feature>
<protein>
    <submittedName>
        <fullName evidence="5">Uncharacterized protein</fullName>
    </submittedName>
</protein>
<feature type="compositionally biased region" description="Basic and acidic residues" evidence="2">
    <location>
        <begin position="354"/>
        <end position="370"/>
    </location>
</feature>
<dbReference type="PANTHER" id="PTHR21450:SF2">
    <property type="entry name" value="FAMILY PROTEIN, PUTATIVE (DUF630 AND DUF632)-RELATED"/>
    <property type="match status" value="1"/>
</dbReference>
<feature type="compositionally biased region" description="Polar residues" evidence="2">
    <location>
        <begin position="394"/>
        <end position="403"/>
    </location>
</feature>
<gene>
    <name evidence="5" type="ORF">SAY87_000237</name>
</gene>
<keyword evidence="1" id="KW-0175">Coiled coil</keyword>
<evidence type="ECO:0000259" key="4">
    <source>
        <dbReference type="Pfam" id="PF04783"/>
    </source>
</evidence>
<keyword evidence="6" id="KW-1185">Reference proteome</keyword>
<dbReference type="InterPro" id="IPR006868">
    <property type="entry name" value="DUF630"/>
</dbReference>
<feature type="compositionally biased region" description="Polar residues" evidence="2">
    <location>
        <begin position="375"/>
        <end position="386"/>
    </location>
</feature>
<evidence type="ECO:0000313" key="5">
    <source>
        <dbReference type="EMBL" id="KAK4742236.1"/>
    </source>
</evidence>
<dbReference type="InterPro" id="IPR006867">
    <property type="entry name" value="DUF632"/>
</dbReference>
<feature type="domain" description="DUF630" evidence="4">
    <location>
        <begin position="1"/>
        <end position="59"/>
    </location>
</feature>
<evidence type="ECO:0000256" key="2">
    <source>
        <dbReference type="SAM" id="MobiDB-lite"/>
    </source>
</evidence>
<feature type="domain" description="DUF632" evidence="3">
    <location>
        <begin position="456"/>
        <end position="776"/>
    </location>
</feature>
<dbReference type="PANTHER" id="PTHR21450">
    <property type="entry name" value="PROTEIN ALTERED PHOSPHATE STARVATION RESPONSE 1"/>
    <property type="match status" value="1"/>
</dbReference>
<proteinExistence type="predicted"/>
<sequence>MGCGGSKVDDLPIVSLCRERKQMIKAAADHRYELAAAHFLYFQSLATVGEALRKFVEEELVVGANSSSSLGSPVLTLPSDDRKLRKSSDKVKDSSTSASFSYSGSHNAEGDTDGSHLHLSSGSDSGSQLSSDSGHIHIQDTPVSRGSPPFPDPVPSSSYGLNYSYPHPYPYPYPNPYPYPYSYPPAEWDMWNMRGEAVQPQAYYMKKSATPMKSIIFEEPERHSVRENVGWAGNGNPVYEQYGTDGYFVYPMMGPPGDGTGSQRMQREQPPPAPPPPNASVWDYFNVFQTYDNEYPGYYTKSHYGLGSTTSSSDSNEVREREGIPDLEDETENETVKSVNEEEKKPSIAMASKNLREDHSRTVSSRKKEGASMVLPSQNSEANSKVHSVDSDSTHLTTNKSINARSPETVKLKSSSTGGYSRKGVSFELEEAPVVDIESDVPSSLTSLSARGTRDLQDVVGEVKHEFETASGYGKEVAVLLEVGKLPYRSKDSTLKAIFSRVMYLVAPSASSSETLNKSSVRVSSGTMKMAKAYFADAARELGIKSANISTTLEKLYFLEKKLYKEIKDEEKLRIVYKKKCKKLRDLDDRGAESTKIDATQATIRSLHTKIDVCIRAVDVISSRINKLRDEELRPQLTELIHGLIRMWKSMFKCHQRQLRAIMESKAHYLKANIGSQRESSLRATVELEAELRKWRSYFNQWVNAQKLYVESLNGWLLRCLNQEPEETADGVAPFSPSRAGAPPIFVICNDWCEAMESISEERVDNAMGSFASQLHRLWERQDEEQKQRVKAEFISKDLEKQLKILRMEKGRLDDHQDPSDKTVVSRLTSESGVSRLDDLKVDLDSMRKKLEEERARHKETMHLVHDAASTSIQAGLLPIFQTMENFTSEVLRGYLQVRLDSQIS</sequence>